<protein>
    <submittedName>
        <fullName evidence="2">Regulatory protein, luxR family</fullName>
    </submittedName>
</protein>
<feature type="domain" description="HTH luxR-type" evidence="1">
    <location>
        <begin position="260"/>
        <end position="325"/>
    </location>
</feature>
<evidence type="ECO:0000313" key="2">
    <source>
        <dbReference type="EMBL" id="SEG84444.1"/>
    </source>
</evidence>
<proteinExistence type="predicted"/>
<dbReference type="InterPro" id="IPR036390">
    <property type="entry name" value="WH_DNA-bd_sf"/>
</dbReference>
<reference evidence="2 3" key="1">
    <citation type="submission" date="2016-10" db="EMBL/GenBank/DDBJ databases">
        <authorList>
            <person name="de Groot N.N."/>
        </authorList>
    </citation>
    <scope>NUCLEOTIDE SEQUENCE [LARGE SCALE GENOMIC DNA]</scope>
    <source>
        <strain evidence="2 3">CGMCC 4.2023</strain>
    </source>
</reference>
<dbReference type="PANTHER" id="PTHR34293:SF1">
    <property type="entry name" value="HTH-TYPE TRANSCRIPTIONAL REGULATOR TRMBL2"/>
    <property type="match status" value="1"/>
</dbReference>
<evidence type="ECO:0000259" key="1">
    <source>
        <dbReference type="PROSITE" id="PS50043"/>
    </source>
</evidence>
<dbReference type="GO" id="GO:0003677">
    <property type="term" value="F:DNA binding"/>
    <property type="evidence" value="ECO:0007669"/>
    <property type="project" value="InterPro"/>
</dbReference>
<dbReference type="CDD" id="cd06170">
    <property type="entry name" value="LuxR_C_like"/>
    <property type="match status" value="1"/>
</dbReference>
<name>A0A1H6DGU1_9ACTN</name>
<dbReference type="AlphaFoldDB" id="A0A1H6DGU1"/>
<dbReference type="PROSITE" id="PS50043">
    <property type="entry name" value="HTH_LUXR_2"/>
    <property type="match status" value="1"/>
</dbReference>
<dbReference type="InterPro" id="IPR051797">
    <property type="entry name" value="TrmB-like"/>
</dbReference>
<dbReference type="InterPro" id="IPR036388">
    <property type="entry name" value="WH-like_DNA-bd_sf"/>
</dbReference>
<dbReference type="PRINTS" id="PR00038">
    <property type="entry name" value="HTHLUXR"/>
</dbReference>
<dbReference type="InterPro" id="IPR000792">
    <property type="entry name" value="Tscrpt_reg_LuxR_C"/>
</dbReference>
<dbReference type="Proteomes" id="UP000236754">
    <property type="component" value="Unassembled WGS sequence"/>
</dbReference>
<dbReference type="Gene3D" id="1.10.10.10">
    <property type="entry name" value="Winged helix-like DNA-binding domain superfamily/Winged helix DNA-binding domain"/>
    <property type="match status" value="2"/>
</dbReference>
<dbReference type="Pfam" id="PF00196">
    <property type="entry name" value="GerE"/>
    <property type="match status" value="1"/>
</dbReference>
<evidence type="ECO:0000313" key="3">
    <source>
        <dbReference type="Proteomes" id="UP000236754"/>
    </source>
</evidence>
<gene>
    <name evidence="2" type="ORF">SAMN05216223_11576</name>
</gene>
<dbReference type="SUPFAM" id="SSF46894">
    <property type="entry name" value="C-terminal effector domain of the bipartite response regulators"/>
    <property type="match status" value="1"/>
</dbReference>
<dbReference type="GO" id="GO:0006355">
    <property type="term" value="P:regulation of DNA-templated transcription"/>
    <property type="evidence" value="ECO:0007669"/>
    <property type="project" value="InterPro"/>
</dbReference>
<dbReference type="SUPFAM" id="SSF46785">
    <property type="entry name" value="Winged helix' DNA-binding domain"/>
    <property type="match status" value="1"/>
</dbReference>
<dbReference type="EMBL" id="FNVU01000015">
    <property type="protein sequence ID" value="SEG84444.1"/>
    <property type="molecule type" value="Genomic_DNA"/>
</dbReference>
<organism evidence="2 3">
    <name type="scientific">Actinacidiphila yanglinensis</name>
    <dbReference type="NCBI Taxonomy" id="310779"/>
    <lineage>
        <taxon>Bacteria</taxon>
        <taxon>Bacillati</taxon>
        <taxon>Actinomycetota</taxon>
        <taxon>Actinomycetes</taxon>
        <taxon>Kitasatosporales</taxon>
        <taxon>Streptomycetaceae</taxon>
        <taxon>Actinacidiphila</taxon>
    </lineage>
</organism>
<dbReference type="InterPro" id="IPR016032">
    <property type="entry name" value="Sig_transdc_resp-reg_C-effctor"/>
</dbReference>
<dbReference type="PANTHER" id="PTHR34293">
    <property type="entry name" value="HTH-TYPE TRANSCRIPTIONAL REGULATOR TRMBL2"/>
    <property type="match status" value="1"/>
</dbReference>
<dbReference type="SMART" id="SM00421">
    <property type="entry name" value="HTH_LUXR"/>
    <property type="match status" value="1"/>
</dbReference>
<accession>A0A1H6DGU1</accession>
<keyword evidence="3" id="KW-1185">Reference proteome</keyword>
<sequence>MFEILGLDDQVESVYHIMLRNPDWGMAELATHFGKSETWISAALARLAELSLAEKSPEAGDHWHTISPALGLASILARKEAELARHQQEVELSRGAVSALMAQYSALNVGSPRLESEFYTDLGEVRMKIEQLAREARHEVLAFAPGGVQPKEVLDNSRPLDEAVLGRGISMRTVYLESIRNDAASVGYARWLTDLGGQVRTVSTLPLRMIVVDRSTAMLPLDPAEARAGAFVVTSEGVITPLVALFERVWQDATPLGAPQRRDSYGLTSQEREVLHLLGLGLTDDGVARHLGISLRTVRRIMSELMTRMKVKSRFQAGLIAGALGWVADAETIKAPR</sequence>